<keyword evidence="6" id="KW-1133">Transmembrane helix</keyword>
<gene>
    <name evidence="8" type="ORF">PS273GM_18205</name>
</gene>
<organism evidence="8 9">
    <name type="scientific">Stutzerimonas stutzeri</name>
    <name type="common">Pseudomonas stutzeri</name>
    <dbReference type="NCBI Taxonomy" id="316"/>
    <lineage>
        <taxon>Bacteria</taxon>
        <taxon>Pseudomonadati</taxon>
        <taxon>Pseudomonadota</taxon>
        <taxon>Gammaproteobacteria</taxon>
        <taxon>Pseudomonadales</taxon>
        <taxon>Pseudomonadaceae</taxon>
        <taxon>Stutzerimonas</taxon>
    </lineage>
</organism>
<dbReference type="InterPro" id="IPR001173">
    <property type="entry name" value="Glyco_trans_2-like"/>
</dbReference>
<comment type="subcellular location">
    <subcellularLocation>
        <location evidence="1">Cell membrane</location>
    </subcellularLocation>
</comment>
<evidence type="ECO:0000256" key="5">
    <source>
        <dbReference type="ARBA" id="ARBA00023136"/>
    </source>
</evidence>
<keyword evidence="2" id="KW-1003">Cell membrane</keyword>
<dbReference type="AlphaFoldDB" id="A0A172WXD7"/>
<evidence type="ECO:0000256" key="3">
    <source>
        <dbReference type="ARBA" id="ARBA00022676"/>
    </source>
</evidence>
<accession>A0A172WXD7</accession>
<name>A0A172WXD7_STUST</name>
<dbReference type="Pfam" id="PF00535">
    <property type="entry name" value="Glycos_transf_2"/>
    <property type="match status" value="1"/>
</dbReference>
<dbReference type="PANTHER" id="PTHR43646">
    <property type="entry name" value="GLYCOSYLTRANSFERASE"/>
    <property type="match status" value="1"/>
</dbReference>
<evidence type="ECO:0000256" key="4">
    <source>
        <dbReference type="ARBA" id="ARBA00022679"/>
    </source>
</evidence>
<keyword evidence="5 6" id="KW-0472">Membrane</keyword>
<evidence type="ECO:0000313" key="8">
    <source>
        <dbReference type="EMBL" id="ANF28086.1"/>
    </source>
</evidence>
<dbReference type="GO" id="GO:0016757">
    <property type="term" value="F:glycosyltransferase activity"/>
    <property type="evidence" value="ECO:0007669"/>
    <property type="project" value="UniProtKB-KW"/>
</dbReference>
<dbReference type="EMBL" id="CP015641">
    <property type="protein sequence ID" value="ANF28086.1"/>
    <property type="molecule type" value="Genomic_DNA"/>
</dbReference>
<evidence type="ECO:0000259" key="7">
    <source>
        <dbReference type="Pfam" id="PF00535"/>
    </source>
</evidence>
<feature type="domain" description="Glycosyltransferase 2-like" evidence="7">
    <location>
        <begin position="2"/>
        <end position="122"/>
    </location>
</feature>
<sequence>MSVIIPCLHDEEHLDRLLLQLRLAESETGTPLQIVVVDAAVSERCQALCRNHDALWSSATPSRGEQLRQGAALSAHETLWFLHADADLDRQALMAVSEAIEKGATGGYFAFRFSDTNSWQGRLIERLVAWRNRVGVPYGDQGIFARRTTYFAVGQHAPWPLFEEVPLVKGLRSQGHFRRLEHGLGVSSRRWQRDGWWRRAGRNRLLVLGFMLGLSPFTLARLYARRYVTGSKSRDTSRLG</sequence>
<protein>
    <recommendedName>
        <fullName evidence="7">Glycosyltransferase 2-like domain-containing protein</fullName>
    </recommendedName>
</protein>
<dbReference type="Proteomes" id="UP000077787">
    <property type="component" value="Chromosome"/>
</dbReference>
<evidence type="ECO:0000256" key="6">
    <source>
        <dbReference type="SAM" id="Phobius"/>
    </source>
</evidence>
<dbReference type="PANTHER" id="PTHR43646:SF2">
    <property type="entry name" value="GLYCOSYLTRANSFERASE 2-LIKE DOMAIN-CONTAINING PROTEIN"/>
    <property type="match status" value="1"/>
</dbReference>
<keyword evidence="6" id="KW-0812">Transmembrane</keyword>
<evidence type="ECO:0000256" key="2">
    <source>
        <dbReference type="ARBA" id="ARBA00022475"/>
    </source>
</evidence>
<dbReference type="GO" id="GO:0005886">
    <property type="term" value="C:plasma membrane"/>
    <property type="evidence" value="ECO:0007669"/>
    <property type="project" value="UniProtKB-SubCell"/>
</dbReference>
<reference evidence="8 9" key="1">
    <citation type="submission" date="2016-05" db="EMBL/GenBank/DDBJ databases">
        <title>Genome sequence of Pseudomonas stutzeri 273 and identification of the exopolysaccharide biosynthesis locus.</title>
        <authorList>
            <person name="Wu S."/>
            <person name="Sun C."/>
        </authorList>
    </citation>
    <scope>NUCLEOTIDE SEQUENCE [LARGE SCALE GENOMIC DNA]</scope>
    <source>
        <strain evidence="8 9">273</strain>
    </source>
</reference>
<dbReference type="InterPro" id="IPR029044">
    <property type="entry name" value="Nucleotide-diphossugar_trans"/>
</dbReference>
<dbReference type="SUPFAM" id="SSF53448">
    <property type="entry name" value="Nucleotide-diphospho-sugar transferases"/>
    <property type="match status" value="1"/>
</dbReference>
<evidence type="ECO:0000313" key="9">
    <source>
        <dbReference type="Proteomes" id="UP000077787"/>
    </source>
</evidence>
<dbReference type="Gene3D" id="3.90.550.10">
    <property type="entry name" value="Spore Coat Polysaccharide Biosynthesis Protein SpsA, Chain A"/>
    <property type="match status" value="1"/>
</dbReference>
<keyword evidence="4" id="KW-0808">Transferase</keyword>
<proteinExistence type="predicted"/>
<keyword evidence="3" id="KW-0328">Glycosyltransferase</keyword>
<feature type="transmembrane region" description="Helical" evidence="6">
    <location>
        <begin position="205"/>
        <end position="224"/>
    </location>
</feature>
<evidence type="ECO:0000256" key="1">
    <source>
        <dbReference type="ARBA" id="ARBA00004236"/>
    </source>
</evidence>